<dbReference type="RefSeq" id="WP_341412243.1">
    <property type="nucleotide sequence ID" value="NZ_JBBUTH010000009.1"/>
</dbReference>
<dbReference type="NCBIfam" id="TIGR02532">
    <property type="entry name" value="IV_pilin_GFxxxE"/>
    <property type="match status" value="1"/>
</dbReference>
<accession>A0ABU9CL44</accession>
<keyword evidence="2" id="KW-1185">Reference proteome</keyword>
<evidence type="ECO:0000313" key="2">
    <source>
        <dbReference type="Proteomes" id="UP001365405"/>
    </source>
</evidence>
<dbReference type="InterPro" id="IPR045584">
    <property type="entry name" value="Pilin-like"/>
</dbReference>
<comment type="caution">
    <text evidence="1">The sequence shown here is derived from an EMBL/GenBank/DDBJ whole genome shotgun (WGS) entry which is preliminary data.</text>
</comment>
<dbReference type="EMBL" id="JBBUTH010000009">
    <property type="protein sequence ID" value="MEK8052539.1"/>
    <property type="molecule type" value="Genomic_DNA"/>
</dbReference>
<organism evidence="1 2">
    <name type="scientific">Pseudaquabacterium inlustre</name>
    <dbReference type="NCBI Taxonomy" id="2984192"/>
    <lineage>
        <taxon>Bacteria</taxon>
        <taxon>Pseudomonadati</taxon>
        <taxon>Pseudomonadota</taxon>
        <taxon>Betaproteobacteria</taxon>
        <taxon>Burkholderiales</taxon>
        <taxon>Sphaerotilaceae</taxon>
        <taxon>Pseudaquabacterium</taxon>
    </lineage>
</organism>
<reference evidence="1 2" key="1">
    <citation type="submission" date="2024-04" db="EMBL/GenBank/DDBJ databases">
        <title>Novel species of the genus Ideonella isolated from streams.</title>
        <authorList>
            <person name="Lu H."/>
        </authorList>
    </citation>
    <scope>NUCLEOTIDE SEQUENCE [LARGE SCALE GENOMIC DNA]</scope>
    <source>
        <strain evidence="1 2">DXS22W</strain>
    </source>
</reference>
<evidence type="ECO:0000313" key="1">
    <source>
        <dbReference type="EMBL" id="MEK8052539.1"/>
    </source>
</evidence>
<dbReference type="Gene3D" id="3.30.700.10">
    <property type="entry name" value="Glycoprotein, Type 4 Pilin"/>
    <property type="match status" value="1"/>
</dbReference>
<dbReference type="InterPro" id="IPR012902">
    <property type="entry name" value="N_methyl_site"/>
</dbReference>
<dbReference type="Proteomes" id="UP001365405">
    <property type="component" value="Unassembled WGS sequence"/>
</dbReference>
<sequence>MVRFCRFNLSCRARRGFTLIEQVTAIALLGIASAAAAPHLVQLHAEAQAATLDAMAHAASSAMAMNQAGCLVTGHAAVADKCTPQRDCADVGALLLGGLPEGYEVARTPLPRGQEALCTMRQRDTGAVAQFIGLGAGV</sequence>
<proteinExistence type="predicted"/>
<dbReference type="Pfam" id="PF07963">
    <property type="entry name" value="N_methyl"/>
    <property type="match status" value="1"/>
</dbReference>
<dbReference type="SUPFAM" id="SSF54523">
    <property type="entry name" value="Pili subunits"/>
    <property type="match status" value="1"/>
</dbReference>
<name>A0ABU9CL44_9BURK</name>
<gene>
    <name evidence="1" type="ORF">AACH10_19970</name>
</gene>
<protein>
    <submittedName>
        <fullName evidence="1">Type II secretion system protein</fullName>
    </submittedName>
</protein>